<reference evidence="1 2" key="1">
    <citation type="submission" date="2007-01" db="EMBL/GenBank/DDBJ databases">
        <authorList>
            <person name="Haygood M."/>
            <person name="Podell S."/>
            <person name="Anderson C."/>
            <person name="Hopkinson B."/>
            <person name="Roe K."/>
            <person name="Barbeau K."/>
            <person name="Gaasterland T."/>
            <person name="Ferriera S."/>
            <person name="Johnson J."/>
            <person name="Kravitz S."/>
            <person name="Beeson K."/>
            <person name="Sutton G."/>
            <person name="Rogers Y.-H."/>
            <person name="Friedman R."/>
            <person name="Frazier M."/>
            <person name="Venter J.C."/>
        </authorList>
    </citation>
    <scope>NUCLEOTIDE SEQUENCE [LARGE SCALE GENOMIC DNA]</scope>
    <source>
        <strain evidence="1 2">ATCC 23134</strain>
    </source>
</reference>
<sequence>MQNGSYDNIIQNTVGSFTGYVQIHQKGYWNEQNIDNSFEWSKQLQQQIRQPEAVTEVVPRLESYALLASTQKSKAGLVLAIDPAKEQALSAPQKKLVQGNYFDKKDEER</sequence>
<accession>A1ZTM9</accession>
<dbReference type="Proteomes" id="UP000004095">
    <property type="component" value="Unassembled WGS sequence"/>
</dbReference>
<organism evidence="1 2">
    <name type="scientific">Microscilla marina ATCC 23134</name>
    <dbReference type="NCBI Taxonomy" id="313606"/>
    <lineage>
        <taxon>Bacteria</taxon>
        <taxon>Pseudomonadati</taxon>
        <taxon>Bacteroidota</taxon>
        <taxon>Cytophagia</taxon>
        <taxon>Cytophagales</taxon>
        <taxon>Microscillaceae</taxon>
        <taxon>Microscilla</taxon>
    </lineage>
</organism>
<proteinExistence type="predicted"/>
<dbReference type="EMBL" id="AAWS01000036">
    <property type="protein sequence ID" value="EAY26290.1"/>
    <property type="molecule type" value="Genomic_DNA"/>
</dbReference>
<comment type="caution">
    <text evidence="1">The sequence shown here is derived from an EMBL/GenBank/DDBJ whole genome shotgun (WGS) entry which is preliminary data.</text>
</comment>
<gene>
    <name evidence="1" type="ORF">M23134_01613</name>
</gene>
<name>A1ZTM9_MICM2</name>
<evidence type="ECO:0000313" key="1">
    <source>
        <dbReference type="EMBL" id="EAY26290.1"/>
    </source>
</evidence>
<dbReference type="eggNOG" id="COG4591">
    <property type="taxonomic scope" value="Bacteria"/>
</dbReference>
<evidence type="ECO:0000313" key="2">
    <source>
        <dbReference type="Proteomes" id="UP000004095"/>
    </source>
</evidence>
<keyword evidence="2" id="KW-1185">Reference proteome</keyword>
<dbReference type="AlphaFoldDB" id="A1ZTM9"/>
<protein>
    <submittedName>
        <fullName evidence="1">Transporter</fullName>
    </submittedName>
</protein>